<comment type="caution">
    <text evidence="2">The sequence shown here is derived from an EMBL/GenBank/DDBJ whole genome shotgun (WGS) entry which is preliminary data.</text>
</comment>
<dbReference type="InterPro" id="IPR035197">
    <property type="entry name" value="DUF5313"/>
</dbReference>
<evidence type="ECO:0000313" key="3">
    <source>
        <dbReference type="Proteomes" id="UP000707731"/>
    </source>
</evidence>
<organism evidence="2 3">
    <name type="scientific">Nocardia higoensis</name>
    <dbReference type="NCBI Taxonomy" id="228599"/>
    <lineage>
        <taxon>Bacteria</taxon>
        <taxon>Bacillati</taxon>
        <taxon>Actinomycetota</taxon>
        <taxon>Actinomycetes</taxon>
        <taxon>Mycobacteriales</taxon>
        <taxon>Nocardiaceae</taxon>
        <taxon>Nocardia</taxon>
    </lineage>
</organism>
<reference evidence="2 3" key="1">
    <citation type="submission" date="2020-10" db="EMBL/GenBank/DDBJ databases">
        <title>Identification of Nocardia species via Next-generation sequencing and recognition of intraspecies genetic diversity.</title>
        <authorList>
            <person name="Li P."/>
            <person name="Li P."/>
            <person name="Lu B."/>
        </authorList>
    </citation>
    <scope>NUCLEOTIDE SEQUENCE [LARGE SCALE GENOMIC DNA]</scope>
    <source>
        <strain evidence="2 3">BJ06-0143</strain>
    </source>
</reference>
<keyword evidence="1" id="KW-0812">Transmembrane</keyword>
<dbReference type="Proteomes" id="UP000707731">
    <property type="component" value="Unassembled WGS sequence"/>
</dbReference>
<keyword evidence="1" id="KW-1133">Transmembrane helix</keyword>
<evidence type="ECO:0000256" key="1">
    <source>
        <dbReference type="SAM" id="Phobius"/>
    </source>
</evidence>
<keyword evidence="1" id="KW-0472">Membrane</keyword>
<proteinExistence type="predicted"/>
<accession>A0ABS0D8Z2</accession>
<dbReference type="Pfam" id="PF17240">
    <property type="entry name" value="DUF5313"/>
    <property type="match status" value="1"/>
</dbReference>
<feature type="transmembrane region" description="Helical" evidence="1">
    <location>
        <begin position="62"/>
        <end position="85"/>
    </location>
</feature>
<evidence type="ECO:0000313" key="2">
    <source>
        <dbReference type="EMBL" id="MBF6354939.1"/>
    </source>
</evidence>
<dbReference type="EMBL" id="JADLQN010000001">
    <property type="protein sequence ID" value="MBF6354939.1"/>
    <property type="molecule type" value="Genomic_DNA"/>
</dbReference>
<dbReference type="RefSeq" id="WP_195001612.1">
    <property type="nucleotide sequence ID" value="NZ_JADLQN010000001.1"/>
</dbReference>
<name>A0ABS0D8Z2_9NOCA</name>
<sequence length="121" mass="14125">MKTPSLRQRIWYNLGGTLPLDLQDWVRKDLTGRGANLRYVLRVMIPVPLLLLFFLLPGPAWVPAAMIVILLVPTIYFAVALDYVYRRFRLLEHGLDPNLVSRTRHGAQHDREDYERDFGHQ</sequence>
<keyword evidence="3" id="KW-1185">Reference proteome</keyword>
<protein>
    <submittedName>
        <fullName evidence="2">DUF5313 family protein</fullName>
    </submittedName>
</protein>
<feature type="transmembrane region" description="Helical" evidence="1">
    <location>
        <begin position="37"/>
        <end position="56"/>
    </location>
</feature>
<gene>
    <name evidence="2" type="ORF">IU449_10345</name>
</gene>